<dbReference type="EMBL" id="QGHA01000002">
    <property type="protein sequence ID" value="PWK79200.1"/>
    <property type="molecule type" value="Genomic_DNA"/>
</dbReference>
<evidence type="ECO:0000313" key="2">
    <source>
        <dbReference type="Proteomes" id="UP000245678"/>
    </source>
</evidence>
<dbReference type="GO" id="GO:0015562">
    <property type="term" value="F:efflux transmembrane transporter activity"/>
    <property type="evidence" value="ECO:0007669"/>
    <property type="project" value="TreeGrafter"/>
</dbReference>
<dbReference type="PANTHER" id="PTHR30469:SF33">
    <property type="entry name" value="SLR1207 PROTEIN"/>
    <property type="match status" value="1"/>
</dbReference>
<organism evidence="1 2">
    <name type="scientific">Mucilaginibacter oryzae</name>
    <dbReference type="NCBI Taxonomy" id="468058"/>
    <lineage>
        <taxon>Bacteria</taxon>
        <taxon>Pseudomonadati</taxon>
        <taxon>Bacteroidota</taxon>
        <taxon>Sphingobacteriia</taxon>
        <taxon>Sphingobacteriales</taxon>
        <taxon>Sphingobacteriaceae</taxon>
        <taxon>Mucilaginibacter</taxon>
    </lineage>
</organism>
<keyword evidence="2" id="KW-1185">Reference proteome</keyword>
<proteinExistence type="predicted"/>
<dbReference type="Gene3D" id="1.10.287.470">
    <property type="entry name" value="Helix hairpin bin"/>
    <property type="match status" value="1"/>
</dbReference>
<protein>
    <submittedName>
        <fullName evidence="1">Multidrug efflux pump subunit AcrA (Membrane-fusion protein)</fullName>
    </submittedName>
</protein>
<dbReference type="SUPFAM" id="SSF111369">
    <property type="entry name" value="HlyD-like secretion proteins"/>
    <property type="match status" value="1"/>
</dbReference>
<gene>
    <name evidence="1" type="ORF">LX99_01656</name>
</gene>
<dbReference type="Gene3D" id="2.40.30.170">
    <property type="match status" value="1"/>
</dbReference>
<reference evidence="1 2" key="1">
    <citation type="submission" date="2018-05" db="EMBL/GenBank/DDBJ databases">
        <title>Genomic Encyclopedia of Archaeal and Bacterial Type Strains, Phase II (KMG-II): from individual species to whole genera.</title>
        <authorList>
            <person name="Goeker M."/>
        </authorList>
    </citation>
    <scope>NUCLEOTIDE SEQUENCE [LARGE SCALE GENOMIC DNA]</scope>
    <source>
        <strain evidence="1 2">DSM 19975</strain>
    </source>
</reference>
<accession>A0A316HGR4</accession>
<dbReference type="Gene3D" id="2.40.50.100">
    <property type="match status" value="1"/>
</dbReference>
<evidence type="ECO:0000313" key="1">
    <source>
        <dbReference type="EMBL" id="PWK79200.1"/>
    </source>
</evidence>
<dbReference type="Proteomes" id="UP000245678">
    <property type="component" value="Unassembled WGS sequence"/>
</dbReference>
<comment type="caution">
    <text evidence="1">The sequence shown here is derived from an EMBL/GenBank/DDBJ whole genome shotgun (WGS) entry which is preliminary data.</text>
</comment>
<dbReference type="AlphaFoldDB" id="A0A316HGR4"/>
<dbReference type="Gene3D" id="2.40.420.20">
    <property type="match status" value="1"/>
</dbReference>
<dbReference type="RefSeq" id="WP_109607406.1">
    <property type="nucleotide sequence ID" value="NZ_QGHA01000002.1"/>
</dbReference>
<dbReference type="GO" id="GO:1990281">
    <property type="term" value="C:efflux pump complex"/>
    <property type="evidence" value="ECO:0007669"/>
    <property type="project" value="TreeGrafter"/>
</dbReference>
<dbReference type="PANTHER" id="PTHR30469">
    <property type="entry name" value="MULTIDRUG RESISTANCE PROTEIN MDTA"/>
    <property type="match status" value="1"/>
</dbReference>
<sequence length="361" mass="40286">MKYHKLLLIFFSAYLYGCSHQPELSPERRDIVDAVFGSGHIENKDQYTVMANTEGFVKSAFVIEGDTVTSGQRLFQLDNRVQQTQVNNAAQNLDFALNNAAQNSPQITQLEAQIAQARQKTQVDSANYARYSRLVKTQAVSIADYDNARLNYQNSGTSLKVLQKNLSDLKHTLNLNVANARANLDIQKTNNSYQMIISQASGVVMNVNKKAGDYVKKGDAIAILGTGQPIAKLDIAEGDIDRVKLGQRTIISLNSRPDERYEATITKIYPSFNTTDQSFIVEATFKNNVKNMLNGTQLQANLIVQTKKQALVIPSYCLLNDHFVMLKGSNEKKRVTVGIRTMEWTEITGGLNEHDVITFPQ</sequence>
<name>A0A316HGR4_9SPHI</name>